<dbReference type="PANTHER" id="PTHR31499:SF79">
    <property type="entry name" value="HTH MYB-TYPE DOMAIN-CONTAINING PROTEIN"/>
    <property type="match status" value="1"/>
</dbReference>
<dbReference type="NCBIfam" id="TIGR01557">
    <property type="entry name" value="myb_SHAQKYF"/>
    <property type="match status" value="1"/>
</dbReference>
<protein>
    <recommendedName>
        <fullName evidence="6">MYB-CC type transcription factor LHEQLE-containing domain-containing protein</fullName>
    </recommendedName>
</protein>
<comment type="caution">
    <text evidence="7">The sequence shown here is derived from an EMBL/GenBank/DDBJ whole genome shotgun (WGS) entry which is preliminary data.</text>
</comment>
<evidence type="ECO:0000256" key="5">
    <source>
        <dbReference type="SAM" id="MobiDB-lite"/>
    </source>
</evidence>
<evidence type="ECO:0000256" key="1">
    <source>
        <dbReference type="ARBA" id="ARBA00004123"/>
    </source>
</evidence>
<keyword evidence="4" id="KW-0539">Nucleus</keyword>
<dbReference type="InterPro" id="IPR046955">
    <property type="entry name" value="PHR1-like"/>
</dbReference>
<evidence type="ECO:0000256" key="3">
    <source>
        <dbReference type="ARBA" id="ARBA00023163"/>
    </source>
</evidence>
<dbReference type="InterPro" id="IPR025756">
    <property type="entry name" value="Myb_CC_LHEQLE"/>
</dbReference>
<dbReference type="GO" id="GO:0005634">
    <property type="term" value="C:nucleus"/>
    <property type="evidence" value="ECO:0007669"/>
    <property type="project" value="UniProtKB-SubCell"/>
</dbReference>
<keyword evidence="3" id="KW-0804">Transcription</keyword>
<dbReference type="Gene3D" id="1.10.10.60">
    <property type="entry name" value="Homeodomain-like"/>
    <property type="match status" value="1"/>
</dbReference>
<feature type="region of interest" description="Disordered" evidence="5">
    <location>
        <begin position="128"/>
        <end position="151"/>
    </location>
</feature>
<dbReference type="EMBL" id="JBGMDY010000004">
    <property type="protein sequence ID" value="KAL2337087.1"/>
    <property type="molecule type" value="Genomic_DNA"/>
</dbReference>
<comment type="subcellular location">
    <subcellularLocation>
        <location evidence="1">Nucleus</location>
    </subcellularLocation>
</comment>
<evidence type="ECO:0000256" key="4">
    <source>
        <dbReference type="ARBA" id="ARBA00023242"/>
    </source>
</evidence>
<reference evidence="7 8" key="1">
    <citation type="submission" date="2024-08" db="EMBL/GenBank/DDBJ databases">
        <title>Insights into the chromosomal genome structure of Flemingia macrophylla.</title>
        <authorList>
            <person name="Ding Y."/>
            <person name="Zhao Y."/>
            <person name="Bi W."/>
            <person name="Wu M."/>
            <person name="Zhao G."/>
            <person name="Gong Y."/>
            <person name="Li W."/>
            <person name="Zhang P."/>
        </authorList>
    </citation>
    <scope>NUCLEOTIDE SEQUENCE [LARGE SCALE GENOMIC DNA]</scope>
    <source>
        <strain evidence="7">DYQJB</strain>
        <tissue evidence="7">Leaf</tissue>
    </source>
</reference>
<dbReference type="PANTHER" id="PTHR31499">
    <property type="entry name" value="MYB FAMILY TRANSCRIPTION FACTOR PHL11"/>
    <property type="match status" value="1"/>
</dbReference>
<dbReference type="Pfam" id="PF14379">
    <property type="entry name" value="Myb_CC_LHEQLE"/>
    <property type="match status" value="1"/>
</dbReference>
<evidence type="ECO:0000259" key="6">
    <source>
        <dbReference type="Pfam" id="PF14379"/>
    </source>
</evidence>
<accession>A0ABD1MMS0</accession>
<dbReference type="SUPFAM" id="SSF46689">
    <property type="entry name" value="Homeodomain-like"/>
    <property type="match status" value="1"/>
</dbReference>
<dbReference type="InterPro" id="IPR009057">
    <property type="entry name" value="Homeodomain-like_sf"/>
</dbReference>
<name>A0ABD1MMS0_9FABA</name>
<evidence type="ECO:0000313" key="8">
    <source>
        <dbReference type="Proteomes" id="UP001603857"/>
    </source>
</evidence>
<evidence type="ECO:0000256" key="2">
    <source>
        <dbReference type="ARBA" id="ARBA00023015"/>
    </source>
</evidence>
<gene>
    <name evidence="7" type="ORF">Fmac_011533</name>
</gene>
<feature type="domain" description="MYB-CC type transcription factor LHEQLE-containing" evidence="6">
    <location>
        <begin position="64"/>
        <end position="105"/>
    </location>
</feature>
<dbReference type="Proteomes" id="UP001603857">
    <property type="component" value="Unassembled WGS sequence"/>
</dbReference>
<proteinExistence type="predicted"/>
<dbReference type="InterPro" id="IPR006447">
    <property type="entry name" value="Myb_dom_plants"/>
</dbReference>
<organism evidence="7 8">
    <name type="scientific">Flemingia macrophylla</name>
    <dbReference type="NCBI Taxonomy" id="520843"/>
    <lineage>
        <taxon>Eukaryota</taxon>
        <taxon>Viridiplantae</taxon>
        <taxon>Streptophyta</taxon>
        <taxon>Embryophyta</taxon>
        <taxon>Tracheophyta</taxon>
        <taxon>Spermatophyta</taxon>
        <taxon>Magnoliopsida</taxon>
        <taxon>eudicotyledons</taxon>
        <taxon>Gunneridae</taxon>
        <taxon>Pentapetalae</taxon>
        <taxon>rosids</taxon>
        <taxon>fabids</taxon>
        <taxon>Fabales</taxon>
        <taxon>Fabaceae</taxon>
        <taxon>Papilionoideae</taxon>
        <taxon>50 kb inversion clade</taxon>
        <taxon>NPAAA clade</taxon>
        <taxon>indigoferoid/millettioid clade</taxon>
        <taxon>Phaseoleae</taxon>
        <taxon>Flemingia</taxon>
    </lineage>
</organism>
<keyword evidence="2" id="KW-0805">Transcription regulation</keyword>
<keyword evidence="8" id="KW-1185">Reference proteome</keyword>
<evidence type="ECO:0000313" key="7">
    <source>
        <dbReference type="EMBL" id="KAL2337087.1"/>
    </source>
</evidence>
<sequence>MGSTRSRASANAKERLRWTKELHDRFVEAVNTLGGPDRATPKGGKLEKRSISDILPNFSSISALQLKEVLQMQTEMRNRLSDKTEVQRSLKLKIEAQGKYMERIGQSNHTKTVIGKVCKSFATTDLPSLSEESESSRTQLEEEYQSTKKQKVSEEGVFPISFEHASSTPPEFYNQTWDLSWSQLAAACQLPLVPNFLL</sequence>
<dbReference type="AlphaFoldDB" id="A0ABD1MMS0"/>